<name>A0A9K3PEM8_9STRA</name>
<dbReference type="OrthoDB" id="408743at2759"/>
<keyword evidence="3" id="KW-1185">Reference proteome</keyword>
<comment type="caution">
    <text evidence="1">The sequence shown here is derived from an EMBL/GenBank/DDBJ whole genome shotgun (WGS) entry which is preliminary data.</text>
</comment>
<keyword evidence="1" id="KW-0223">Dioxygenase</keyword>
<evidence type="ECO:0000313" key="2">
    <source>
        <dbReference type="EMBL" id="KAG7370476.1"/>
    </source>
</evidence>
<protein>
    <submittedName>
        <fullName evidence="1">Taurine catabolism dioxygenase TauD/TfdA family protein</fullName>
    </submittedName>
</protein>
<dbReference type="PANTHER" id="PTHR10696">
    <property type="entry name" value="GAMMA-BUTYROBETAINE HYDROXYLASE-RELATED"/>
    <property type="match status" value="1"/>
</dbReference>
<proteinExistence type="predicted"/>
<dbReference type="EMBL" id="JAGRRH010000004">
    <property type="protein sequence ID" value="KAG7370476.1"/>
    <property type="molecule type" value="Genomic_DNA"/>
</dbReference>
<dbReference type="PANTHER" id="PTHR10696:SF56">
    <property type="entry name" value="TAUD_TFDA-LIKE DOMAIN-CONTAINING PROTEIN"/>
    <property type="match status" value="1"/>
</dbReference>
<evidence type="ECO:0000313" key="1">
    <source>
        <dbReference type="EMBL" id="KAG7344623.1"/>
    </source>
</evidence>
<accession>A0A9K3PEM8</accession>
<reference evidence="1" key="1">
    <citation type="journal article" date="2021" name="Sci. Rep.">
        <title>Diploid genomic architecture of Nitzschia inconspicua, an elite biomass production diatom.</title>
        <authorList>
            <person name="Oliver A."/>
            <person name="Podell S."/>
            <person name="Pinowska A."/>
            <person name="Traller J.C."/>
            <person name="Smith S.R."/>
            <person name="McClure R."/>
            <person name="Beliaev A."/>
            <person name="Bohutskyi P."/>
            <person name="Hill E.A."/>
            <person name="Rabines A."/>
            <person name="Zheng H."/>
            <person name="Allen L.Z."/>
            <person name="Kuo A."/>
            <person name="Grigoriev I.V."/>
            <person name="Allen A.E."/>
            <person name="Hazlebeck D."/>
            <person name="Allen E.E."/>
        </authorList>
    </citation>
    <scope>NUCLEOTIDE SEQUENCE</scope>
    <source>
        <strain evidence="1">Hildebrandi</strain>
    </source>
</reference>
<evidence type="ECO:0000313" key="3">
    <source>
        <dbReference type="Proteomes" id="UP000693970"/>
    </source>
</evidence>
<dbReference type="GO" id="GO:0051213">
    <property type="term" value="F:dioxygenase activity"/>
    <property type="evidence" value="ECO:0007669"/>
    <property type="project" value="UniProtKB-KW"/>
</dbReference>
<dbReference type="AlphaFoldDB" id="A0A9K3PEM8"/>
<reference evidence="1" key="2">
    <citation type="submission" date="2021-04" db="EMBL/GenBank/DDBJ databases">
        <authorList>
            <person name="Podell S."/>
        </authorList>
    </citation>
    <scope>NUCLEOTIDE SEQUENCE</scope>
    <source>
        <strain evidence="1">Hildebrandi</strain>
    </source>
</reference>
<organism evidence="1 3">
    <name type="scientific">Nitzschia inconspicua</name>
    <dbReference type="NCBI Taxonomy" id="303405"/>
    <lineage>
        <taxon>Eukaryota</taxon>
        <taxon>Sar</taxon>
        <taxon>Stramenopiles</taxon>
        <taxon>Ochrophyta</taxon>
        <taxon>Bacillariophyta</taxon>
        <taxon>Bacillariophyceae</taxon>
        <taxon>Bacillariophycidae</taxon>
        <taxon>Bacillariales</taxon>
        <taxon>Bacillariaceae</taxon>
        <taxon>Nitzschia</taxon>
    </lineage>
</organism>
<dbReference type="EMBL" id="JAGRRH010000023">
    <property type="protein sequence ID" value="KAG7344623.1"/>
    <property type="molecule type" value="Genomic_DNA"/>
</dbReference>
<dbReference type="Proteomes" id="UP000693970">
    <property type="component" value="Unassembled WGS sequence"/>
</dbReference>
<keyword evidence="1" id="KW-0560">Oxidoreductase</keyword>
<sequence>MAATASLSAVRSALSNRLPTAAAAAVTASIPPPSAATAASTAEPVVQCRWWNGSLDSVINPDLFLINAGGKLKEDDLDANSLIGQEMTEKFRDVGLIHIQNTGLTDMDQQRRLAQIVMGEQTDYEGGANPRDRLSDLGNVYDIGAPLSAHLHYHHEMTYKSHSVESIGFLCKHAVTQRPGVGWSYVSDSVQAHNAMMQTELGHKLKDKGLCFIRRLTDAVAYADHDQSQVYNHWQKSWMTDDPTEAKQVAEAQGLQIQWIPDPNVPNAMMMETRYYKSAFEYIPILDRNILITSIADDGEWFDSWPALMDIPQELRPMDMTFGDDTPISYQEKQLWTDCYDNFGIPIQWNAGDVAVVCNMRFAHGRPGIELLEGEKRELGVMLGRLFERQETKEGKW</sequence>
<dbReference type="InterPro" id="IPR050411">
    <property type="entry name" value="AlphaKG_dependent_hydroxylases"/>
</dbReference>
<gene>
    <name evidence="2" type="ORF">IV203_019046</name>
    <name evidence="1" type="ORF">IV203_022631</name>
</gene>